<evidence type="ECO:0000256" key="7">
    <source>
        <dbReference type="ARBA" id="ARBA00023157"/>
    </source>
</evidence>
<evidence type="ECO:0000256" key="9">
    <source>
        <dbReference type="ARBA" id="ARBA00038868"/>
    </source>
</evidence>
<sequence>MLYIQEECGILCYLTSEHQAAFRTVLLLGVGGVAPTLRTPFLWTLGVFTQAVQFPRLLNGGRSVPSLTTGRHMFCLCPNGFEGTFCQTASGADCYEGVGIYYRGFRSQSESGRRCEPWDADTRLRYLSLDVYGGRHNYCRNVRFKRRPWCHVWKEQHMVWEYCDIPRCASCKSQPHRPHPHVMTNTCGRRSRRKQMRIVGGSVAPVESHPWVAAILWRGRSKDVVFRCGGSLISSCWVMTAAHCFPDGSRVNERRFMVSLGKSALNQSDALEQKFRVDKIILHPDFNNELGNYDNDIALLKLKSKKDGRCARDSVGVRRVCLPGEGHNLPVGFPCEIAGYGKEKHGLWYHSQFLRQARVNLLAADVCGADDYYGDKITSNMLCAGRDDWTQDACEGDSGGPLVCQVDGRFVAVGVVSWGEGCARERRPGVYAKVHNYRQWIRQHTGV</sequence>
<protein>
    <recommendedName>
        <fullName evidence="9">trypsin</fullName>
        <ecNumber evidence="9">3.4.21.4</ecNumber>
    </recommendedName>
</protein>
<evidence type="ECO:0000256" key="1">
    <source>
        <dbReference type="ARBA" id="ARBA00004239"/>
    </source>
</evidence>
<evidence type="ECO:0000256" key="10">
    <source>
        <dbReference type="PROSITE-ProRule" id="PRU00121"/>
    </source>
</evidence>
<dbReference type="PRINTS" id="PR00018">
    <property type="entry name" value="KRINGLE"/>
</dbReference>
<dbReference type="InterPro" id="IPR001314">
    <property type="entry name" value="Peptidase_S1A"/>
</dbReference>
<reference evidence="14" key="2">
    <citation type="submission" date="2025-09" db="UniProtKB">
        <authorList>
            <consortium name="Ensembl"/>
        </authorList>
    </citation>
    <scope>IDENTIFICATION</scope>
</reference>
<dbReference type="GO" id="GO:0033628">
    <property type="term" value="P:regulation of cell adhesion mediated by integrin"/>
    <property type="evidence" value="ECO:0007669"/>
    <property type="project" value="TreeGrafter"/>
</dbReference>
<evidence type="ECO:0000256" key="6">
    <source>
        <dbReference type="ARBA" id="ARBA00022825"/>
    </source>
</evidence>
<evidence type="ECO:0000313" key="15">
    <source>
        <dbReference type="Proteomes" id="UP000264820"/>
    </source>
</evidence>
<dbReference type="InterPro" id="IPR050127">
    <property type="entry name" value="Serine_Proteases_S1"/>
</dbReference>
<evidence type="ECO:0000256" key="5">
    <source>
        <dbReference type="ARBA" id="ARBA00022801"/>
    </source>
</evidence>
<evidence type="ECO:0000259" key="12">
    <source>
        <dbReference type="PROSITE" id="PS50070"/>
    </source>
</evidence>
<comment type="caution">
    <text evidence="10">Lacks conserved residue(s) required for the propagation of feature annotation.</text>
</comment>
<keyword evidence="4 11" id="KW-0645">Protease</keyword>
<dbReference type="PROSITE" id="PS50240">
    <property type="entry name" value="TRYPSIN_DOM"/>
    <property type="match status" value="1"/>
</dbReference>
<evidence type="ECO:0000313" key="14">
    <source>
        <dbReference type="Ensembl" id="ENSHCOP00000026906.1"/>
    </source>
</evidence>
<dbReference type="InterPro" id="IPR018114">
    <property type="entry name" value="TRYPSIN_HIS"/>
</dbReference>
<dbReference type="PANTHER" id="PTHR24264">
    <property type="entry name" value="TRYPSIN-RELATED"/>
    <property type="match status" value="1"/>
</dbReference>
<dbReference type="Pfam" id="PF00051">
    <property type="entry name" value="Kringle"/>
    <property type="match status" value="1"/>
</dbReference>
<dbReference type="InterPro" id="IPR001254">
    <property type="entry name" value="Trypsin_dom"/>
</dbReference>
<dbReference type="GO" id="GO:0005615">
    <property type="term" value="C:extracellular space"/>
    <property type="evidence" value="ECO:0007669"/>
    <property type="project" value="TreeGrafter"/>
</dbReference>
<keyword evidence="15" id="KW-1185">Reference proteome</keyword>
<dbReference type="InterPro" id="IPR018056">
    <property type="entry name" value="Kringle_CS"/>
</dbReference>
<keyword evidence="5 11" id="KW-0378">Hydrolase</keyword>
<dbReference type="InterPro" id="IPR000742">
    <property type="entry name" value="EGF"/>
</dbReference>
<dbReference type="AlphaFoldDB" id="A0A3Q3E7S9"/>
<dbReference type="InterPro" id="IPR038178">
    <property type="entry name" value="Kringle_sf"/>
</dbReference>
<feature type="domain" description="Peptidase S1" evidence="13">
    <location>
        <begin position="198"/>
        <end position="446"/>
    </location>
</feature>
<dbReference type="PRINTS" id="PR00722">
    <property type="entry name" value="CHYMOTRYPSIN"/>
</dbReference>
<keyword evidence="2" id="KW-0964">Secreted</keyword>
<dbReference type="Ensembl" id="ENSHCOT00000022531.1">
    <property type="protein sequence ID" value="ENSHCOP00000026906.1"/>
    <property type="gene ID" value="ENSHCOG00000018310.1"/>
</dbReference>
<dbReference type="CDD" id="cd00108">
    <property type="entry name" value="KR"/>
    <property type="match status" value="1"/>
</dbReference>
<dbReference type="InterPro" id="IPR033116">
    <property type="entry name" value="TRYPSIN_SER"/>
</dbReference>
<evidence type="ECO:0000256" key="8">
    <source>
        <dbReference type="ARBA" id="ARBA00036320"/>
    </source>
</evidence>
<evidence type="ECO:0000256" key="11">
    <source>
        <dbReference type="RuleBase" id="RU363034"/>
    </source>
</evidence>
<evidence type="ECO:0000256" key="3">
    <source>
        <dbReference type="ARBA" id="ARBA00022572"/>
    </source>
</evidence>
<reference evidence="14" key="1">
    <citation type="submission" date="2025-08" db="UniProtKB">
        <authorList>
            <consortium name="Ensembl"/>
        </authorList>
    </citation>
    <scope>IDENTIFICATION</scope>
</reference>
<dbReference type="InterPro" id="IPR013806">
    <property type="entry name" value="Kringle-like"/>
</dbReference>
<evidence type="ECO:0000256" key="2">
    <source>
        <dbReference type="ARBA" id="ARBA00022525"/>
    </source>
</evidence>
<accession>A0A3Q3E7S9</accession>
<dbReference type="InterPro" id="IPR043504">
    <property type="entry name" value="Peptidase_S1_PA_chymotrypsin"/>
</dbReference>
<dbReference type="Proteomes" id="UP000264820">
    <property type="component" value="Unplaced"/>
</dbReference>
<keyword evidence="7" id="KW-1015">Disulfide bond</keyword>
<dbReference type="PANTHER" id="PTHR24264:SF63">
    <property type="entry name" value="PLASMINOGEN ACTIVATOR, UROKINASE B"/>
    <property type="match status" value="1"/>
</dbReference>
<dbReference type="GeneTree" id="ENSGT00940000159778"/>
<dbReference type="PROSITE" id="PS00135">
    <property type="entry name" value="TRYPSIN_SER"/>
    <property type="match status" value="1"/>
</dbReference>
<evidence type="ECO:0000259" key="13">
    <source>
        <dbReference type="PROSITE" id="PS50240"/>
    </source>
</evidence>
<dbReference type="GO" id="GO:0004252">
    <property type="term" value="F:serine-type endopeptidase activity"/>
    <property type="evidence" value="ECO:0007669"/>
    <property type="project" value="UniProtKB-EC"/>
</dbReference>
<dbReference type="PROSITE" id="PS00021">
    <property type="entry name" value="KRINGLE_1"/>
    <property type="match status" value="1"/>
</dbReference>
<proteinExistence type="predicted"/>
<dbReference type="Gene3D" id="2.40.20.10">
    <property type="entry name" value="Plasminogen Kringle 4"/>
    <property type="match status" value="1"/>
</dbReference>
<dbReference type="EC" id="3.4.21.4" evidence="9"/>
<dbReference type="SMART" id="SM00020">
    <property type="entry name" value="Tryp_SPc"/>
    <property type="match status" value="1"/>
</dbReference>
<dbReference type="Pfam" id="PF00089">
    <property type="entry name" value="Trypsin"/>
    <property type="match status" value="1"/>
</dbReference>
<comment type="catalytic activity">
    <reaction evidence="8">
        <text>Preferential cleavage: Arg-|-Xaa, Lys-|-Xaa.</text>
        <dbReference type="EC" id="3.4.21.4"/>
    </reaction>
</comment>
<feature type="domain" description="Kringle" evidence="12">
    <location>
        <begin position="93"/>
        <end position="168"/>
    </location>
</feature>
<name>A0A3Q3E7S9_HIPCM</name>
<dbReference type="InterPro" id="IPR000001">
    <property type="entry name" value="Kringle"/>
</dbReference>
<dbReference type="CDD" id="cd00190">
    <property type="entry name" value="Tryp_SPc"/>
    <property type="match status" value="1"/>
</dbReference>
<dbReference type="PROSITE" id="PS01186">
    <property type="entry name" value="EGF_2"/>
    <property type="match status" value="1"/>
</dbReference>
<dbReference type="STRING" id="109280.ENSHCOP00000026906"/>
<dbReference type="SMART" id="SM00130">
    <property type="entry name" value="KR"/>
    <property type="match status" value="1"/>
</dbReference>
<dbReference type="InterPro" id="IPR009003">
    <property type="entry name" value="Peptidase_S1_PA"/>
</dbReference>
<dbReference type="Gene3D" id="2.40.10.10">
    <property type="entry name" value="Trypsin-like serine proteases"/>
    <property type="match status" value="1"/>
</dbReference>
<dbReference type="FunFam" id="2.40.10.10:FF:000003">
    <property type="entry name" value="Transmembrane serine protease 3"/>
    <property type="match status" value="1"/>
</dbReference>
<dbReference type="GO" id="GO:0031639">
    <property type="term" value="P:plasminogen activation"/>
    <property type="evidence" value="ECO:0007669"/>
    <property type="project" value="TreeGrafter"/>
</dbReference>
<dbReference type="PROSITE" id="PS00022">
    <property type="entry name" value="EGF_1"/>
    <property type="match status" value="1"/>
</dbReference>
<evidence type="ECO:0000256" key="4">
    <source>
        <dbReference type="ARBA" id="ARBA00022670"/>
    </source>
</evidence>
<dbReference type="PROSITE" id="PS50070">
    <property type="entry name" value="KRINGLE_2"/>
    <property type="match status" value="1"/>
</dbReference>
<dbReference type="SUPFAM" id="SSF50494">
    <property type="entry name" value="Trypsin-like serine proteases"/>
    <property type="match status" value="1"/>
</dbReference>
<keyword evidence="3 10" id="KW-0420">Kringle</keyword>
<dbReference type="SUPFAM" id="SSF57440">
    <property type="entry name" value="Kringle-like"/>
    <property type="match status" value="1"/>
</dbReference>
<comment type="subcellular location">
    <subcellularLocation>
        <location evidence="1">Secreted</location>
        <location evidence="1">Extracellular space</location>
    </subcellularLocation>
</comment>
<dbReference type="PROSITE" id="PS00134">
    <property type="entry name" value="TRYPSIN_HIS"/>
    <property type="match status" value="1"/>
</dbReference>
<keyword evidence="6 11" id="KW-0720">Serine protease</keyword>
<organism evidence="14 15">
    <name type="scientific">Hippocampus comes</name>
    <name type="common">Tiger tail seahorse</name>
    <dbReference type="NCBI Taxonomy" id="109280"/>
    <lineage>
        <taxon>Eukaryota</taxon>
        <taxon>Metazoa</taxon>
        <taxon>Chordata</taxon>
        <taxon>Craniata</taxon>
        <taxon>Vertebrata</taxon>
        <taxon>Euteleostomi</taxon>
        <taxon>Actinopterygii</taxon>
        <taxon>Neopterygii</taxon>
        <taxon>Teleostei</taxon>
        <taxon>Neoteleostei</taxon>
        <taxon>Acanthomorphata</taxon>
        <taxon>Syngnathiaria</taxon>
        <taxon>Syngnathiformes</taxon>
        <taxon>Syngnathoidei</taxon>
        <taxon>Syngnathidae</taxon>
        <taxon>Hippocampus</taxon>
    </lineage>
</organism>